<dbReference type="InterPro" id="IPR021845">
    <property type="entry name" value="DUF3440"/>
</dbReference>
<dbReference type="PANTHER" id="PTHR30083:SF0">
    <property type="entry name" value="3'-PHOSPHOADENOSINE 5'-PHOSPHOSULFATE SULFOTRANSFERASE (PAPS REDUCTASE)_FAD SYNTHETASE"/>
    <property type="match status" value="1"/>
</dbReference>
<reference evidence="1 2" key="1">
    <citation type="submission" date="2024-09" db="EMBL/GenBank/DDBJ databases">
        <title>The Natural Products Discovery Center: Release of the First 8490 Sequenced Strains for Exploring Actinobacteria Biosynthetic Diversity.</title>
        <authorList>
            <person name="Kalkreuter E."/>
            <person name="Kautsar S.A."/>
            <person name="Yang D."/>
            <person name="Bader C.D."/>
            <person name="Teijaro C.N."/>
            <person name="Fluegel L."/>
            <person name="Davis C.M."/>
            <person name="Simpson J.R."/>
            <person name="Lauterbach L."/>
            <person name="Steele A.D."/>
            <person name="Gui C."/>
            <person name="Meng S."/>
            <person name="Li G."/>
            <person name="Viehrig K."/>
            <person name="Ye F."/>
            <person name="Su P."/>
            <person name="Kiefer A.F."/>
            <person name="Nichols A."/>
            <person name="Cepeda A.J."/>
            <person name="Yan W."/>
            <person name="Fan B."/>
            <person name="Jiang Y."/>
            <person name="Adhikari A."/>
            <person name="Zheng C.-J."/>
            <person name="Schuster L."/>
            <person name="Cowan T.M."/>
            <person name="Smanski M.J."/>
            <person name="Chevrette M.G."/>
            <person name="De Carvalho L.P.S."/>
            <person name="Shen B."/>
        </authorList>
    </citation>
    <scope>NUCLEOTIDE SEQUENCE [LARGE SCALE GENOMIC DNA]</scope>
    <source>
        <strain evidence="1 2">NPDC057399</strain>
    </source>
</reference>
<dbReference type="PANTHER" id="PTHR30083">
    <property type="entry name" value="TRANSCRIPTIONAL REGULATOR-RELATED"/>
    <property type="match status" value="1"/>
</dbReference>
<protein>
    <submittedName>
        <fullName evidence="1">DUF3440 domain-containing protein</fullName>
    </submittedName>
</protein>
<dbReference type="Pfam" id="PF11922">
    <property type="entry name" value="DUF3440"/>
    <property type="match status" value="1"/>
</dbReference>
<evidence type="ECO:0000313" key="1">
    <source>
        <dbReference type="EMBL" id="MFE7965389.1"/>
    </source>
</evidence>
<proteinExistence type="predicted"/>
<dbReference type="SUPFAM" id="SSF52402">
    <property type="entry name" value="Adenine nucleotide alpha hydrolases-like"/>
    <property type="match status" value="1"/>
</dbReference>
<dbReference type="InterPro" id="IPR014729">
    <property type="entry name" value="Rossmann-like_a/b/a_fold"/>
</dbReference>
<keyword evidence="2" id="KW-1185">Reference proteome</keyword>
<organism evidence="1 2">
    <name type="scientific">Streptomyces cellulosae</name>
    <dbReference type="NCBI Taxonomy" id="1968"/>
    <lineage>
        <taxon>Bacteria</taxon>
        <taxon>Bacillati</taxon>
        <taxon>Actinomycetota</taxon>
        <taxon>Actinomycetes</taxon>
        <taxon>Kitasatosporales</taxon>
        <taxon>Streptomycetaceae</taxon>
        <taxon>Streptomyces</taxon>
    </lineage>
</organism>
<evidence type="ECO:0000313" key="2">
    <source>
        <dbReference type="Proteomes" id="UP001600650"/>
    </source>
</evidence>
<comment type="caution">
    <text evidence="1">The sequence shown here is derived from an EMBL/GenBank/DDBJ whole genome shotgun (WGS) entry which is preliminary data.</text>
</comment>
<dbReference type="RefSeq" id="WP_381727251.1">
    <property type="nucleotide sequence ID" value="NZ_JBHVBU010000058.1"/>
</dbReference>
<accession>A0ABW6JK89</accession>
<gene>
    <name evidence="1" type="ORF">ACFU0X_20535</name>
</gene>
<name>A0ABW6JK89_STRCE</name>
<sequence length="446" mass="50870">MNPKNTSASSGRVHVHKRQSFDRKHLSVDVYTLACERTAYILDNHDRVQVMFSGGKDSTAVINVALEVAHSDPRFERHLPLRTIFFDEEAIPQETADYVSRMFARPDVAGEWYCLPVQHRNACSRTSPYWWPWAPEDEDKWCRPLPDNAITHLPGFQVWPQEARMSIPDMAGLLAPPPHTIASLMGIRAQESITRLRAVTKKAVDNYIIQATGKTAQGNLYKAYPVYDWKHEDIWAAPKKFGWDYNKAYDLMEMAGVGVSHQRCSPAFGEEPLQKIHTYAQCFPDVWAKMSERVPGIGAAHRYALTELYAYKDRPEKPAGMSWPDFITHYLRKFRPKEAASVADRIQKEIASHYRRTTNPIVYKAIHPMTGLNWHFLLTIAMRGDFKGRKQAGARCAGKDPAKLWQDYTAEVAAIRDAGTAHEYGYSRPWPTDPASLVVDIVQKKR</sequence>
<dbReference type="Gene3D" id="3.40.50.620">
    <property type="entry name" value="HUPs"/>
    <property type="match status" value="1"/>
</dbReference>
<dbReference type="Proteomes" id="UP001600650">
    <property type="component" value="Unassembled WGS sequence"/>
</dbReference>
<dbReference type="EMBL" id="JBHVBU010000058">
    <property type="protein sequence ID" value="MFE7965389.1"/>
    <property type="molecule type" value="Genomic_DNA"/>
</dbReference>